<sequence>MILLKMKGVANVLNGLRPVILMVLVQVAFTAVNVFYKLAINDGMSVKVLTAYRLAFGAAFTVPLALFSERNKRPKMTWRVLFMSFLCGLFGGSLFQNLFYGALALTSATFVSAIYNLVPGITFVLAVTFGFEKLKLGRAAGKAKVFGTLIGIGGAMVLTFLKGMQINIWTFHVNLLKNNPSSSHHHSNDLLGVVCAIASCFSYASWLIIQTKMSKEYPSHNSSTALMLTAAAIQATVFAFCTERDLSQWKLGWNIRLLASAYSGIVGSGVVFLIISWCIQMRGPLFASIFNPLMLVLVAVAASFMLDEQLYLGSVIGSVMIVCGLYAVLWGKNKEMKMVSQLVPSEIINHQQQQQEEDQAIQVVVTSTPVVMNHDKCDQQQ</sequence>
<evidence type="ECO:0000256" key="4">
    <source>
        <dbReference type="ARBA" id="ARBA00022989"/>
    </source>
</evidence>
<feature type="transmembrane region" description="Helical" evidence="6">
    <location>
        <begin position="109"/>
        <end position="131"/>
    </location>
</feature>
<feature type="transmembrane region" description="Helical" evidence="6">
    <location>
        <begin position="285"/>
        <end position="304"/>
    </location>
</feature>
<comment type="caution">
    <text evidence="8">The sequence shown here is derived from an EMBL/GenBank/DDBJ whole genome shotgun (WGS) entry which is preliminary data.</text>
</comment>
<evidence type="ECO:0000313" key="9">
    <source>
        <dbReference type="Proteomes" id="UP001341840"/>
    </source>
</evidence>
<dbReference type="InterPro" id="IPR037185">
    <property type="entry name" value="EmrE-like"/>
</dbReference>
<dbReference type="PANTHER" id="PTHR31218">
    <property type="entry name" value="WAT1-RELATED PROTEIN"/>
    <property type="match status" value="1"/>
</dbReference>
<reference evidence="8 9" key="1">
    <citation type="journal article" date="2023" name="Plants (Basel)">
        <title>Bridging the Gap: Combining Genomics and Transcriptomics Approaches to Understand Stylosanthes scabra, an Orphan Legume from the Brazilian Caatinga.</title>
        <authorList>
            <person name="Ferreira-Neto J.R.C."/>
            <person name="da Silva M.D."/>
            <person name="Binneck E."/>
            <person name="de Melo N.F."/>
            <person name="da Silva R.H."/>
            <person name="de Melo A.L.T.M."/>
            <person name="Pandolfi V."/>
            <person name="Bustamante F.O."/>
            <person name="Brasileiro-Vidal A.C."/>
            <person name="Benko-Iseppon A.M."/>
        </authorList>
    </citation>
    <scope>NUCLEOTIDE SEQUENCE [LARGE SCALE GENOMIC DNA]</scope>
    <source>
        <tissue evidence="8">Leaves</tissue>
    </source>
</reference>
<accession>A0ABU6UVN2</accession>
<evidence type="ECO:0000313" key="8">
    <source>
        <dbReference type="EMBL" id="MED6165186.1"/>
    </source>
</evidence>
<evidence type="ECO:0000256" key="1">
    <source>
        <dbReference type="ARBA" id="ARBA00004141"/>
    </source>
</evidence>
<feature type="transmembrane region" description="Helical" evidence="6">
    <location>
        <begin position="51"/>
        <end position="68"/>
    </location>
</feature>
<proteinExistence type="inferred from homology"/>
<comment type="similarity">
    <text evidence="2 6">Belongs to the drug/metabolite transporter (DMT) superfamily. Plant drug/metabolite exporter (P-DME) (TC 2.A.7.4) family.</text>
</comment>
<keyword evidence="9" id="KW-1185">Reference proteome</keyword>
<feature type="transmembrane region" description="Helical" evidence="6">
    <location>
        <begin position="260"/>
        <end position="278"/>
    </location>
</feature>
<feature type="domain" description="EamA" evidence="7">
    <location>
        <begin position="191"/>
        <end position="329"/>
    </location>
</feature>
<feature type="transmembrane region" description="Helical" evidence="6">
    <location>
        <begin position="221"/>
        <end position="240"/>
    </location>
</feature>
<gene>
    <name evidence="8" type="ORF">PIB30_097225</name>
</gene>
<feature type="transmembrane region" description="Helical" evidence="6">
    <location>
        <begin position="143"/>
        <end position="170"/>
    </location>
</feature>
<feature type="domain" description="EamA" evidence="7">
    <location>
        <begin position="19"/>
        <end position="158"/>
    </location>
</feature>
<feature type="transmembrane region" description="Helical" evidence="6">
    <location>
        <begin position="80"/>
        <end position="103"/>
    </location>
</feature>
<evidence type="ECO:0000259" key="7">
    <source>
        <dbReference type="Pfam" id="PF00892"/>
    </source>
</evidence>
<keyword evidence="3 6" id="KW-0812">Transmembrane</keyword>
<dbReference type="Pfam" id="PF00892">
    <property type="entry name" value="EamA"/>
    <property type="match status" value="2"/>
</dbReference>
<dbReference type="Proteomes" id="UP001341840">
    <property type="component" value="Unassembled WGS sequence"/>
</dbReference>
<feature type="transmembrane region" description="Helical" evidence="6">
    <location>
        <begin position="20"/>
        <end position="39"/>
    </location>
</feature>
<name>A0ABU6UVN2_9FABA</name>
<evidence type="ECO:0000256" key="2">
    <source>
        <dbReference type="ARBA" id="ARBA00007635"/>
    </source>
</evidence>
<organism evidence="8 9">
    <name type="scientific">Stylosanthes scabra</name>
    <dbReference type="NCBI Taxonomy" id="79078"/>
    <lineage>
        <taxon>Eukaryota</taxon>
        <taxon>Viridiplantae</taxon>
        <taxon>Streptophyta</taxon>
        <taxon>Embryophyta</taxon>
        <taxon>Tracheophyta</taxon>
        <taxon>Spermatophyta</taxon>
        <taxon>Magnoliopsida</taxon>
        <taxon>eudicotyledons</taxon>
        <taxon>Gunneridae</taxon>
        <taxon>Pentapetalae</taxon>
        <taxon>rosids</taxon>
        <taxon>fabids</taxon>
        <taxon>Fabales</taxon>
        <taxon>Fabaceae</taxon>
        <taxon>Papilionoideae</taxon>
        <taxon>50 kb inversion clade</taxon>
        <taxon>dalbergioids sensu lato</taxon>
        <taxon>Dalbergieae</taxon>
        <taxon>Pterocarpus clade</taxon>
        <taxon>Stylosanthes</taxon>
    </lineage>
</organism>
<comment type="subcellular location">
    <subcellularLocation>
        <location evidence="1 6">Membrane</location>
        <topology evidence="1 6">Multi-pass membrane protein</topology>
    </subcellularLocation>
</comment>
<protein>
    <recommendedName>
        <fullName evidence="6">WAT1-related protein</fullName>
    </recommendedName>
</protein>
<keyword evidence="5 6" id="KW-0472">Membrane</keyword>
<evidence type="ECO:0000256" key="3">
    <source>
        <dbReference type="ARBA" id="ARBA00022692"/>
    </source>
</evidence>
<dbReference type="InterPro" id="IPR000620">
    <property type="entry name" value="EamA_dom"/>
</dbReference>
<evidence type="ECO:0000256" key="5">
    <source>
        <dbReference type="ARBA" id="ARBA00023136"/>
    </source>
</evidence>
<dbReference type="InterPro" id="IPR030184">
    <property type="entry name" value="WAT1-related"/>
</dbReference>
<feature type="transmembrane region" description="Helical" evidence="6">
    <location>
        <begin position="190"/>
        <end position="209"/>
    </location>
</feature>
<keyword evidence="4 6" id="KW-1133">Transmembrane helix</keyword>
<dbReference type="SUPFAM" id="SSF103481">
    <property type="entry name" value="Multidrug resistance efflux transporter EmrE"/>
    <property type="match status" value="2"/>
</dbReference>
<feature type="transmembrane region" description="Helical" evidence="6">
    <location>
        <begin position="310"/>
        <end position="329"/>
    </location>
</feature>
<dbReference type="EMBL" id="JASCZI010123201">
    <property type="protein sequence ID" value="MED6165186.1"/>
    <property type="molecule type" value="Genomic_DNA"/>
</dbReference>
<evidence type="ECO:0000256" key="6">
    <source>
        <dbReference type="RuleBase" id="RU363077"/>
    </source>
</evidence>